<keyword evidence="1" id="KW-0808">Transferase</keyword>
<dbReference type="EMBL" id="JAGSMN010000694">
    <property type="protein sequence ID" value="MBR7676599.1"/>
    <property type="molecule type" value="Genomic_DNA"/>
</dbReference>
<dbReference type="InterPro" id="IPR003594">
    <property type="entry name" value="HATPase_dom"/>
</dbReference>
<name>A0A8T4IWP9_9ACTN</name>
<keyword evidence="1" id="KW-0723">Serine/threonine-protein kinase</keyword>
<dbReference type="PANTHER" id="PTHR35526:SF3">
    <property type="entry name" value="ANTI-SIGMA-F FACTOR RSBW"/>
    <property type="match status" value="1"/>
</dbReference>
<keyword evidence="3" id="KW-0067">ATP-binding</keyword>
<proteinExistence type="predicted"/>
<evidence type="ECO:0000259" key="2">
    <source>
        <dbReference type="Pfam" id="PF13581"/>
    </source>
</evidence>
<dbReference type="GO" id="GO:0004674">
    <property type="term" value="F:protein serine/threonine kinase activity"/>
    <property type="evidence" value="ECO:0007669"/>
    <property type="project" value="UniProtKB-KW"/>
</dbReference>
<dbReference type="PANTHER" id="PTHR35526">
    <property type="entry name" value="ANTI-SIGMA-F FACTOR RSBW-RELATED"/>
    <property type="match status" value="1"/>
</dbReference>
<gene>
    <name evidence="3" type="ORF">KDA82_27055</name>
</gene>
<keyword evidence="3" id="KW-0547">Nucleotide-binding</keyword>
<evidence type="ECO:0000256" key="1">
    <source>
        <dbReference type="ARBA" id="ARBA00022527"/>
    </source>
</evidence>
<dbReference type="AlphaFoldDB" id="A0A8T4IWP9"/>
<dbReference type="GO" id="GO:0005524">
    <property type="term" value="F:ATP binding"/>
    <property type="evidence" value="ECO:0007669"/>
    <property type="project" value="UniProtKB-KW"/>
</dbReference>
<dbReference type="SUPFAM" id="SSF55874">
    <property type="entry name" value="ATPase domain of HSP90 chaperone/DNA topoisomerase II/histidine kinase"/>
    <property type="match status" value="1"/>
</dbReference>
<sequence length="138" mass="15114">MNSPLKHKRQFPRKPSSVGQARRFVRAAIVGEVRTDRADDILVCVSELATNAIKHGSPAGRDFRVRVAVEGDTLRVEVHDAGDGRPELRKATEYDDDGRGLFLVASFADDWGVSRRTGPGKVVWAEFMLTKGPAAVPC</sequence>
<reference evidence="3" key="1">
    <citation type="submission" date="2021-04" db="EMBL/GenBank/DDBJ databases">
        <title>Sequencing of actinobacteria type strains.</title>
        <authorList>
            <person name="Nguyen G.-S."/>
            <person name="Wentzel A."/>
        </authorList>
    </citation>
    <scope>NUCLEOTIDE SEQUENCE</scope>
    <source>
        <strain evidence="3">DSM 42095</strain>
    </source>
</reference>
<dbReference type="InterPro" id="IPR050267">
    <property type="entry name" value="Anti-sigma-factor_SerPK"/>
</dbReference>
<dbReference type="CDD" id="cd16936">
    <property type="entry name" value="HATPase_RsbW-like"/>
    <property type="match status" value="1"/>
</dbReference>
<protein>
    <submittedName>
        <fullName evidence="3">ATP-binding protein</fullName>
    </submittedName>
</protein>
<feature type="domain" description="Histidine kinase/HSP90-like ATPase" evidence="2">
    <location>
        <begin position="11"/>
        <end position="125"/>
    </location>
</feature>
<organism evidence="3 4">
    <name type="scientific">Streptomyces daliensis</name>
    <dbReference type="NCBI Taxonomy" id="299421"/>
    <lineage>
        <taxon>Bacteria</taxon>
        <taxon>Bacillati</taxon>
        <taxon>Actinomycetota</taxon>
        <taxon>Actinomycetes</taxon>
        <taxon>Kitasatosporales</taxon>
        <taxon>Streptomycetaceae</taxon>
        <taxon>Streptomyces</taxon>
    </lineage>
</organism>
<dbReference type="Proteomes" id="UP000675554">
    <property type="component" value="Unassembled WGS sequence"/>
</dbReference>
<evidence type="ECO:0000313" key="3">
    <source>
        <dbReference type="EMBL" id="MBR7676599.1"/>
    </source>
</evidence>
<dbReference type="Pfam" id="PF13581">
    <property type="entry name" value="HATPase_c_2"/>
    <property type="match status" value="1"/>
</dbReference>
<keyword evidence="4" id="KW-1185">Reference proteome</keyword>
<keyword evidence="1" id="KW-0418">Kinase</keyword>
<accession>A0A8T4IWP9</accession>
<dbReference type="InterPro" id="IPR036890">
    <property type="entry name" value="HATPase_C_sf"/>
</dbReference>
<comment type="caution">
    <text evidence="3">The sequence shown here is derived from an EMBL/GenBank/DDBJ whole genome shotgun (WGS) entry which is preliminary data.</text>
</comment>
<evidence type="ECO:0000313" key="4">
    <source>
        <dbReference type="Proteomes" id="UP000675554"/>
    </source>
</evidence>
<dbReference type="Gene3D" id="3.30.565.10">
    <property type="entry name" value="Histidine kinase-like ATPase, C-terminal domain"/>
    <property type="match status" value="1"/>
</dbReference>